<evidence type="ECO:0000256" key="1">
    <source>
        <dbReference type="SAM" id="MobiDB-lite"/>
    </source>
</evidence>
<reference evidence="2 3" key="2">
    <citation type="journal article" date="2012" name="Proc. Natl. Acad. Sci. U.S.A.">
        <title>Antigenic diversity is generated by distinct evolutionary mechanisms in African trypanosome species.</title>
        <authorList>
            <person name="Jackson A.P."/>
            <person name="Berry A."/>
            <person name="Aslett M."/>
            <person name="Allison H.C."/>
            <person name="Burton P."/>
            <person name="Vavrova-Anderson J."/>
            <person name="Brown R."/>
            <person name="Browne H."/>
            <person name="Corton N."/>
            <person name="Hauser H."/>
            <person name="Gamble J."/>
            <person name="Gilderthorp R."/>
            <person name="Marcello L."/>
            <person name="McQuillan J."/>
            <person name="Otto T.D."/>
            <person name="Quail M.A."/>
            <person name="Sanders M.J."/>
            <person name="van Tonder A."/>
            <person name="Ginger M.L."/>
            <person name="Field M.C."/>
            <person name="Barry J.D."/>
            <person name="Hertz-Fowler C."/>
            <person name="Berriman M."/>
        </authorList>
    </citation>
    <scope>NUCLEOTIDE SEQUENCE [LARGE SCALE GENOMIC DNA]</scope>
    <source>
        <strain evidence="2 3">IL3000</strain>
    </source>
</reference>
<protein>
    <submittedName>
        <fullName evidence="2">WGS project CAEQ00000000 data, annotated contig 1802</fullName>
    </submittedName>
</protein>
<accession>F9W8Z0</accession>
<reference evidence="3" key="1">
    <citation type="submission" date="2011-07" db="EMBL/GenBank/DDBJ databases">
        <title>Divergent evolution of antigenic variation in African trypanosomes.</title>
        <authorList>
            <person name="Jackson A.P."/>
            <person name="Berry A."/>
            <person name="Allison H.C."/>
            <person name="Burton P."/>
            <person name="Anderson J."/>
            <person name="Aslett M."/>
            <person name="Brown R."/>
            <person name="Corton N."/>
            <person name="Harris D."/>
            <person name="Hauser H."/>
            <person name="Gamble J."/>
            <person name="Gilderthorp R."/>
            <person name="McQuillan J."/>
            <person name="Quail M.A."/>
            <person name="Sanders M."/>
            <person name="Van Tonder A."/>
            <person name="Ginger M.L."/>
            <person name="Donelson J.E."/>
            <person name="Field M.C."/>
            <person name="Barry J.D."/>
            <person name="Berriman M."/>
            <person name="Hertz-Fowler C."/>
        </authorList>
    </citation>
    <scope>NUCLEOTIDE SEQUENCE [LARGE SCALE GENOMIC DNA]</scope>
    <source>
        <strain evidence="3">IL3000</strain>
    </source>
</reference>
<evidence type="ECO:0000313" key="3">
    <source>
        <dbReference type="Proteomes" id="UP000000702"/>
    </source>
</evidence>
<dbReference type="Proteomes" id="UP000000702">
    <property type="component" value="Unassembled WGS sequence"/>
</dbReference>
<keyword evidence="3" id="KW-1185">Reference proteome</keyword>
<gene>
    <name evidence="2" type="ORF">TCIL3000_0_44110</name>
</gene>
<feature type="region of interest" description="Disordered" evidence="1">
    <location>
        <begin position="86"/>
        <end position="111"/>
    </location>
</feature>
<organism evidence="2 3">
    <name type="scientific">Trypanosoma congolense (strain IL3000)</name>
    <dbReference type="NCBI Taxonomy" id="1068625"/>
    <lineage>
        <taxon>Eukaryota</taxon>
        <taxon>Discoba</taxon>
        <taxon>Euglenozoa</taxon>
        <taxon>Kinetoplastea</taxon>
        <taxon>Metakinetoplastina</taxon>
        <taxon>Trypanosomatida</taxon>
        <taxon>Trypanosomatidae</taxon>
        <taxon>Trypanosoma</taxon>
        <taxon>Nannomonas</taxon>
    </lineage>
</organism>
<comment type="caution">
    <text evidence="2">The sequence shown here is derived from an EMBL/GenBank/DDBJ whole genome shotgun (WGS) entry which is preliminary data.</text>
</comment>
<dbReference type="VEuPathDB" id="TriTrypDB:TcIL3000_0_44110"/>
<dbReference type="EMBL" id="CAEQ01001244">
    <property type="protein sequence ID" value="CCD13676.1"/>
    <property type="molecule type" value="Genomic_DNA"/>
</dbReference>
<proteinExistence type="predicted"/>
<sequence length="156" mass="18175">MARWENRGTSRKRLERPFFVVTGEKDGNFDDKSICVLNRKDDWEENSDQLKKVTAGHNILDFHKNKNASIDNHLKVFKGRAEDINENKEHMSELEGENSKEPTTKPHYNRKPIDYNSNGSCSYTSVFLLLPALFHIKNNTKLIIKNRNKKYSAMHP</sequence>
<feature type="compositionally biased region" description="Basic and acidic residues" evidence="1">
    <location>
        <begin position="86"/>
        <end position="104"/>
    </location>
</feature>
<name>F9W8Z0_TRYCI</name>
<evidence type="ECO:0000313" key="2">
    <source>
        <dbReference type="EMBL" id="CCD13676.1"/>
    </source>
</evidence>
<dbReference type="AlphaFoldDB" id="F9W8Z0"/>